<evidence type="ECO:0000259" key="5">
    <source>
        <dbReference type="Pfam" id="PF13976"/>
    </source>
</evidence>
<dbReference type="Pfam" id="PF13976">
    <property type="entry name" value="gag_pre-integrs"/>
    <property type="match status" value="1"/>
</dbReference>
<name>A0A699H6Q9_TANCI</name>
<dbReference type="Pfam" id="PF07727">
    <property type="entry name" value="RVT_2"/>
    <property type="match status" value="1"/>
</dbReference>
<feature type="compositionally biased region" description="Basic and acidic residues" evidence="3">
    <location>
        <begin position="45"/>
        <end position="58"/>
    </location>
</feature>
<comment type="caution">
    <text evidence="7">The sequence shown here is derived from an EMBL/GenBank/DDBJ whole genome shotgun (WGS) entry which is preliminary data.</text>
</comment>
<dbReference type="PANTHER" id="PTHR11439">
    <property type="entry name" value="GAG-POL-RELATED RETROTRANSPOSON"/>
    <property type="match status" value="1"/>
</dbReference>
<dbReference type="InterPro" id="IPR013103">
    <property type="entry name" value="RVT_2"/>
</dbReference>
<evidence type="ECO:0000259" key="6">
    <source>
        <dbReference type="Pfam" id="PF22936"/>
    </source>
</evidence>
<feature type="coiled-coil region" evidence="2">
    <location>
        <begin position="162"/>
        <end position="231"/>
    </location>
</feature>
<dbReference type="PANTHER" id="PTHR11439:SF509">
    <property type="entry name" value="RNA-DIRECTED DNA POLYMERASE"/>
    <property type="match status" value="1"/>
</dbReference>
<feature type="domain" description="Reverse transcriptase Ty1/copia-type" evidence="4">
    <location>
        <begin position="854"/>
        <end position="1065"/>
    </location>
</feature>
<organism evidence="7">
    <name type="scientific">Tanacetum cinerariifolium</name>
    <name type="common">Dalmatian daisy</name>
    <name type="synonym">Chrysanthemum cinerariifolium</name>
    <dbReference type="NCBI Taxonomy" id="118510"/>
    <lineage>
        <taxon>Eukaryota</taxon>
        <taxon>Viridiplantae</taxon>
        <taxon>Streptophyta</taxon>
        <taxon>Embryophyta</taxon>
        <taxon>Tracheophyta</taxon>
        <taxon>Spermatophyta</taxon>
        <taxon>Magnoliopsida</taxon>
        <taxon>eudicotyledons</taxon>
        <taxon>Gunneridae</taxon>
        <taxon>Pentapetalae</taxon>
        <taxon>asterids</taxon>
        <taxon>campanulids</taxon>
        <taxon>Asterales</taxon>
        <taxon>Asteraceae</taxon>
        <taxon>Asteroideae</taxon>
        <taxon>Anthemideae</taxon>
        <taxon>Anthemidinae</taxon>
        <taxon>Tanacetum</taxon>
    </lineage>
</organism>
<feature type="domain" description="Retrovirus-related Pol polyprotein from transposon TNT 1-94-like beta-barrel" evidence="6">
    <location>
        <begin position="539"/>
        <end position="608"/>
    </location>
</feature>
<dbReference type="EMBL" id="BKCJ010081400">
    <property type="protein sequence ID" value="GEW94076.1"/>
    <property type="molecule type" value="Genomic_DNA"/>
</dbReference>
<reference evidence="7" key="1">
    <citation type="journal article" date="2019" name="Sci. Rep.">
        <title>Draft genome of Tanacetum cinerariifolium, the natural source of mosquito coil.</title>
        <authorList>
            <person name="Yamashiro T."/>
            <person name="Shiraishi A."/>
            <person name="Satake H."/>
            <person name="Nakayama K."/>
        </authorList>
    </citation>
    <scope>NUCLEOTIDE SEQUENCE</scope>
</reference>
<keyword evidence="1" id="KW-0645">Protease</keyword>
<gene>
    <name evidence="7" type="ORF">Tci_266052</name>
</gene>
<evidence type="ECO:0000313" key="7">
    <source>
        <dbReference type="EMBL" id="GEW94076.1"/>
    </source>
</evidence>
<feature type="region of interest" description="Disordered" evidence="3">
    <location>
        <begin position="32"/>
        <end position="58"/>
    </location>
</feature>
<dbReference type="InterPro" id="IPR054722">
    <property type="entry name" value="PolX-like_BBD"/>
</dbReference>
<dbReference type="InterPro" id="IPR043502">
    <property type="entry name" value="DNA/RNA_pol_sf"/>
</dbReference>
<protein>
    <submittedName>
        <fullName evidence="7">Retrovirus-related Pol polyprotein from transposon TNT 1-94</fullName>
    </submittedName>
</protein>
<accession>A0A699H6Q9</accession>
<evidence type="ECO:0000259" key="4">
    <source>
        <dbReference type="Pfam" id="PF07727"/>
    </source>
</evidence>
<keyword evidence="2" id="KW-0175">Coiled coil</keyword>
<proteinExistence type="predicted"/>
<evidence type="ECO:0000256" key="3">
    <source>
        <dbReference type="SAM" id="MobiDB-lite"/>
    </source>
</evidence>
<dbReference type="SUPFAM" id="SSF56672">
    <property type="entry name" value="DNA/RNA polymerases"/>
    <property type="match status" value="1"/>
</dbReference>
<evidence type="ECO:0000256" key="2">
    <source>
        <dbReference type="SAM" id="Coils"/>
    </source>
</evidence>
<evidence type="ECO:0000256" key="1">
    <source>
        <dbReference type="ARBA" id="ARBA00022750"/>
    </source>
</evidence>
<feature type="domain" description="GAG-pre-integrase" evidence="5">
    <location>
        <begin position="618"/>
        <end position="676"/>
    </location>
</feature>
<keyword evidence="1" id="KW-0378">Hydrolase</keyword>
<dbReference type="CDD" id="cd09272">
    <property type="entry name" value="RNase_HI_RT_Ty1"/>
    <property type="match status" value="1"/>
</dbReference>
<dbReference type="Pfam" id="PF22936">
    <property type="entry name" value="Pol_BBD"/>
    <property type="match status" value="1"/>
</dbReference>
<sequence length="1202" mass="138868">MVAEDNEMSKDKEIDKLIDLISLSFKKIYKPTNNNLRTSSNTSRANHDNSPRINRGAEYENQRIGNVVGDMETVGTGSTLYVHGKNSRSFSRCTEPLQKVSNDDNYNVFAIESKHFEKSKSAHNTYLIEQDEHNVIIDSLDMSYDREQIDQNDDDNDLANERKLLASLIEKLKCEINDSKNRNKFLETSNKVLVEKLKGEIEDFKNKIKSLESSKNRFKEANNKLSETNKLLYNDFKKSHAELERHNDVEYASKVEINCVKAKGDLISYKMESQNSFNKYTQTINDLNQSLLKMKKKLCAHQETISILSQQKEAQIKLYKTREDKELDKVIALENKVKVLDNIVYKTGQSVQTINMLNNKCQTNFAKPEFLKKSQRVNPRLYDIGCYNYNLALMLALESEEVIRLKKETRSKLSDLIRPFDYDKLINLYDLFIPQQKRMDESILWDQKCKSSKELFKIKRSVGTIFDGVERCKETIAKRTYFGHIDPFIQNTIEANFGPEIQKINADLEKFHVCLKDEMVDDLRYFNSLELELIEIVLFIVDSGCSKHMTRNLKLLINFVEKFLSTVKFRNDQIVPILGYGDLVQGAITIKRVYYVEGLNHNLFFGNDLLTGSHGTYLYSITLQDTTSPNPICLMAKVTSSQAWLWHRRLSHLNFDTINLLSKNDIMMASDHVSSDPGPQCQRTTLEHAVATTDVPNQRQQLHTTPLNNQTTTKPSCQVLTLAPTIASTKNINQAETIEEYAHVQDDEFINIFSTPIQDRGETSNRHVDSSNMHTFYQHHPSEHRWTKDHPLEQVIRNPSQTIRTRRQLESDGEMCMYALTVSQTEPKNIKEAMVDSAWIESMQEELHQFNRLDVWELVDRPLCKNIINMKWLWKNKRDEENIVIRNKYRLVAKGYAQKEGVDFEESFAHVARLEAVRLFIAYVAHKYFTVYHMDVKTTFLYGPLKEEVYVNQPDGFVDPYHPDKVYRLKKALYGLKQAPKAWYDELSTFLVSKGFSKGSIDPTLFITNHRGDIFLVQIYVDDIIFGSTNPNLSKRFDKLMHSKFEMSMMGELKFFLGIQIHQSPYDADLSGTPIDQTKYRSMVGALMYLTASRPDIMHATCYCASYKGKPTEKHLTTVKRIFRYLKDTIHMRLWYPKDTSFELTTFLDSDHASCLDSCKSTSGGIQFLGVDKLVSWSSKKQDFTSMSSAEAKYVSLSACCA</sequence>
<dbReference type="GO" id="GO:0004190">
    <property type="term" value="F:aspartic-type endopeptidase activity"/>
    <property type="evidence" value="ECO:0007669"/>
    <property type="project" value="UniProtKB-KW"/>
</dbReference>
<feature type="compositionally biased region" description="Low complexity" evidence="3">
    <location>
        <begin position="32"/>
        <end position="44"/>
    </location>
</feature>
<dbReference type="AlphaFoldDB" id="A0A699H6Q9"/>
<keyword evidence="1" id="KW-0064">Aspartyl protease</keyword>
<dbReference type="InterPro" id="IPR025724">
    <property type="entry name" value="GAG-pre-integrase_dom"/>
</dbReference>